<comment type="similarity">
    <text evidence="1 8">Belongs to the SOS response-associated peptidase family.</text>
</comment>
<keyword evidence="10" id="KW-1185">Reference proteome</keyword>
<dbReference type="PANTHER" id="PTHR13604:SF0">
    <property type="entry name" value="ABASIC SITE PROCESSING PROTEIN HMCES"/>
    <property type="match status" value="1"/>
</dbReference>
<keyword evidence="4 8" id="KW-0378">Hydrolase</keyword>
<evidence type="ECO:0000313" key="9">
    <source>
        <dbReference type="EMBL" id="MDM7860981.1"/>
    </source>
</evidence>
<protein>
    <recommendedName>
        <fullName evidence="8">Abasic site processing protein</fullName>
        <ecNumber evidence="8">3.4.-.-</ecNumber>
    </recommendedName>
</protein>
<dbReference type="InterPro" id="IPR036590">
    <property type="entry name" value="SRAP-like"/>
</dbReference>
<keyword evidence="5" id="KW-0190">Covalent protein-DNA linkage</keyword>
<dbReference type="SUPFAM" id="SSF143081">
    <property type="entry name" value="BB1717-like"/>
    <property type="match status" value="1"/>
</dbReference>
<gene>
    <name evidence="9" type="ORF">QTP81_10265</name>
</gene>
<dbReference type="EC" id="3.4.-.-" evidence="8"/>
<keyword evidence="2 8" id="KW-0645">Protease</keyword>
<proteinExistence type="inferred from homology"/>
<dbReference type="Gene3D" id="3.90.1680.10">
    <property type="entry name" value="SOS response associated peptidase-like"/>
    <property type="match status" value="1"/>
</dbReference>
<sequence>MFTSMCGRLNVLDDTSVFELCEQLGLDLRAHQNVHQGRFIRATQTVEILINDEKGLRRVPATWWLLLDKCVGEDNVVGFKPSRYTSFNTRYDKLNVPRSAGYQSYRKQRCVVLVKGFGESQKVADGTMQYTDFLAEPDKCIALGGLYRVWQPGSVYSFSIITTPAHPKIASYHQKASPLMLNQDDDTLHQWLDYRETNTQLFDPLLTPRLPQNIIAQPIDKPSLYNAIAPSVLIPRD</sequence>
<evidence type="ECO:0000256" key="5">
    <source>
        <dbReference type="ARBA" id="ARBA00023124"/>
    </source>
</evidence>
<keyword evidence="3" id="KW-0227">DNA damage</keyword>
<evidence type="ECO:0000256" key="6">
    <source>
        <dbReference type="ARBA" id="ARBA00023125"/>
    </source>
</evidence>
<dbReference type="PANTHER" id="PTHR13604">
    <property type="entry name" value="DC12-RELATED"/>
    <property type="match status" value="1"/>
</dbReference>
<dbReference type="RefSeq" id="WP_289365271.1">
    <property type="nucleotide sequence ID" value="NZ_JAUCBP010000007.1"/>
</dbReference>
<dbReference type="EMBL" id="JAUCBP010000007">
    <property type="protein sequence ID" value="MDM7860981.1"/>
    <property type="molecule type" value="Genomic_DNA"/>
</dbReference>
<dbReference type="Proteomes" id="UP001234343">
    <property type="component" value="Unassembled WGS sequence"/>
</dbReference>
<accession>A0ABT7SXQ9</accession>
<evidence type="ECO:0000313" key="10">
    <source>
        <dbReference type="Proteomes" id="UP001234343"/>
    </source>
</evidence>
<keyword evidence="6" id="KW-0238">DNA-binding</keyword>
<keyword evidence="7" id="KW-0456">Lyase</keyword>
<evidence type="ECO:0000256" key="7">
    <source>
        <dbReference type="ARBA" id="ARBA00023239"/>
    </source>
</evidence>
<evidence type="ECO:0000256" key="2">
    <source>
        <dbReference type="ARBA" id="ARBA00022670"/>
    </source>
</evidence>
<evidence type="ECO:0000256" key="4">
    <source>
        <dbReference type="ARBA" id="ARBA00022801"/>
    </source>
</evidence>
<name>A0ABT7SXQ9_9ALTE</name>
<evidence type="ECO:0000256" key="3">
    <source>
        <dbReference type="ARBA" id="ARBA00022763"/>
    </source>
</evidence>
<dbReference type="InterPro" id="IPR003738">
    <property type="entry name" value="SRAP"/>
</dbReference>
<dbReference type="Pfam" id="PF02586">
    <property type="entry name" value="SRAP"/>
    <property type="match status" value="1"/>
</dbReference>
<evidence type="ECO:0000256" key="8">
    <source>
        <dbReference type="RuleBase" id="RU364100"/>
    </source>
</evidence>
<reference evidence="9 10" key="1">
    <citation type="submission" date="2023-06" db="EMBL/GenBank/DDBJ databases">
        <title>Alteromonas sp. ASW11-36 isolated from intertidal sand.</title>
        <authorList>
            <person name="Li Y."/>
        </authorList>
    </citation>
    <scope>NUCLEOTIDE SEQUENCE [LARGE SCALE GENOMIC DNA]</scope>
    <source>
        <strain evidence="9 10">ASW11-36</strain>
    </source>
</reference>
<evidence type="ECO:0000256" key="1">
    <source>
        <dbReference type="ARBA" id="ARBA00008136"/>
    </source>
</evidence>
<comment type="caution">
    <text evidence="9">The sequence shown here is derived from an EMBL/GenBank/DDBJ whole genome shotgun (WGS) entry which is preliminary data.</text>
</comment>
<organism evidence="9 10">
    <name type="scientific">Alteromonas arenosi</name>
    <dbReference type="NCBI Taxonomy" id="3055817"/>
    <lineage>
        <taxon>Bacteria</taxon>
        <taxon>Pseudomonadati</taxon>
        <taxon>Pseudomonadota</taxon>
        <taxon>Gammaproteobacteria</taxon>
        <taxon>Alteromonadales</taxon>
        <taxon>Alteromonadaceae</taxon>
        <taxon>Alteromonas/Salinimonas group</taxon>
        <taxon>Alteromonas</taxon>
    </lineage>
</organism>